<evidence type="ECO:0000313" key="2">
    <source>
        <dbReference type="Proteomes" id="UP000531561"/>
    </source>
</evidence>
<protein>
    <submittedName>
        <fullName evidence="1">Uncharacterized protein</fullName>
    </submittedName>
</protein>
<dbReference type="Proteomes" id="UP000531561">
    <property type="component" value="Unassembled WGS sequence"/>
</dbReference>
<organism evidence="1 2">
    <name type="scientific">Botrytis fragariae</name>
    <dbReference type="NCBI Taxonomy" id="1964551"/>
    <lineage>
        <taxon>Eukaryota</taxon>
        <taxon>Fungi</taxon>
        <taxon>Dikarya</taxon>
        <taxon>Ascomycota</taxon>
        <taxon>Pezizomycotina</taxon>
        <taxon>Leotiomycetes</taxon>
        <taxon>Helotiales</taxon>
        <taxon>Sclerotiniaceae</taxon>
        <taxon>Botrytis</taxon>
    </lineage>
</organism>
<comment type="caution">
    <text evidence="1">The sequence shown here is derived from an EMBL/GenBank/DDBJ whole genome shotgun (WGS) entry which is preliminary data.</text>
</comment>
<proteinExistence type="predicted"/>
<dbReference type="OrthoDB" id="10331570at2759"/>
<sequence length="76" mass="8767">MTPSPLPHSFSTPNSHLCVQLLEPFQCSLAERIFSFRAKIKHQIPSLPNTFSQYSMRQWCMTKGLQIKSWISNVKS</sequence>
<name>A0A8H6AUU1_9HELO</name>
<dbReference type="EMBL" id="JABFCT010000008">
    <property type="protein sequence ID" value="KAF5873889.1"/>
    <property type="molecule type" value="Genomic_DNA"/>
</dbReference>
<dbReference type="RefSeq" id="XP_037192835.1">
    <property type="nucleotide sequence ID" value="XM_037335740.1"/>
</dbReference>
<keyword evidence="2" id="KW-1185">Reference proteome</keyword>
<reference evidence="1 2" key="1">
    <citation type="journal article" date="2020" name="Phytopathology">
        <title>A high-quality genome resource of Botrytis fragariae, a new and rapidly spreading fungal pathogen causing strawberry gray mold in the U.S.A.</title>
        <authorList>
            <person name="Wu Y."/>
            <person name="Saski C.A."/>
            <person name="Schnabel G."/>
            <person name="Xiao S."/>
            <person name="Hu M."/>
        </authorList>
    </citation>
    <scope>NUCLEOTIDE SEQUENCE [LARGE SCALE GENOMIC DNA]</scope>
    <source>
        <strain evidence="1 2">BVB16</strain>
    </source>
</reference>
<accession>A0A8H6AUU1</accession>
<dbReference type="GeneID" id="59259432"/>
<dbReference type="AlphaFoldDB" id="A0A8H6AUU1"/>
<evidence type="ECO:0000313" key="1">
    <source>
        <dbReference type="EMBL" id="KAF5873889.1"/>
    </source>
</evidence>
<gene>
    <name evidence="1" type="ORF">Bfra_005356</name>
</gene>